<evidence type="ECO:0008006" key="3">
    <source>
        <dbReference type="Google" id="ProtNLM"/>
    </source>
</evidence>
<dbReference type="Proteomes" id="UP001138661">
    <property type="component" value="Unassembled WGS sequence"/>
</dbReference>
<comment type="caution">
    <text evidence="1">The sequence shown here is derived from an EMBL/GenBank/DDBJ whole genome shotgun (WGS) entry which is preliminary data.</text>
</comment>
<name>A0A9X1FZY9_9RHOB</name>
<dbReference type="EMBL" id="JAHXDN010000011">
    <property type="protein sequence ID" value="MBW4710814.1"/>
    <property type="molecule type" value="Genomic_DNA"/>
</dbReference>
<keyword evidence="2" id="KW-1185">Reference proteome</keyword>
<proteinExistence type="predicted"/>
<gene>
    <name evidence="1" type="ORF">KX928_23735</name>
</gene>
<reference evidence="1" key="1">
    <citation type="submission" date="2021-07" db="EMBL/GenBank/DDBJ databases">
        <title>Roseobacter insulae sp. nov., isolated from a tidal flat.</title>
        <authorList>
            <person name="Park S."/>
            <person name="Yoon J.-H."/>
        </authorList>
    </citation>
    <scope>NUCLEOTIDE SEQUENCE</scope>
    <source>
        <strain evidence="1">YSTF-M11</strain>
    </source>
</reference>
<evidence type="ECO:0000313" key="1">
    <source>
        <dbReference type="EMBL" id="MBW4710814.1"/>
    </source>
</evidence>
<dbReference type="AlphaFoldDB" id="A0A9X1FZY9"/>
<organism evidence="1 2">
    <name type="scientific">Roseobacter insulae</name>
    <dbReference type="NCBI Taxonomy" id="2859783"/>
    <lineage>
        <taxon>Bacteria</taxon>
        <taxon>Pseudomonadati</taxon>
        <taxon>Pseudomonadota</taxon>
        <taxon>Alphaproteobacteria</taxon>
        <taxon>Rhodobacterales</taxon>
        <taxon>Roseobacteraceae</taxon>
        <taxon>Roseobacter</taxon>
    </lineage>
</organism>
<dbReference type="RefSeq" id="WP_219508052.1">
    <property type="nucleotide sequence ID" value="NZ_JAHXDN010000011.1"/>
</dbReference>
<sequence>MSNILFIIGMHRSGTSALSGSTRFLGAIHAEASHGSNDNNIKGHFEPIEVVAANDQLLENVNRTWNDCRPPPVFDAPQKQGYETTFAKILDQEFGSGALVVVKDPRISLLTGLWGDGARRNGDTPRFAIALRDPAASASSIMRRDGLSAEAALAIWTRYMLEAEHNTRTETRAIIPAERFVSDPVTTLTELAEQLEITWPNSPQSTRAELETFIERGLLHAPLELETPILKTAREVYDALNILAEDSDNAQAMSTLDRIRKNFAPLSEQIHERMVLDQLHKAILNKWQVDDLLKTRRHTRQELEMALVRAHKYPWKPLVDSLKFRALTRLAKLVAPISQGRAEHFLRSASKRDPQRFSTK</sequence>
<protein>
    <recommendedName>
        <fullName evidence="3">Sulfotransferase family protein</fullName>
    </recommendedName>
</protein>
<evidence type="ECO:0000313" key="2">
    <source>
        <dbReference type="Proteomes" id="UP001138661"/>
    </source>
</evidence>
<accession>A0A9X1FZY9</accession>